<comment type="caution">
    <text evidence="2">The sequence shown here is derived from an EMBL/GenBank/DDBJ whole genome shotgun (WGS) entry which is preliminary data.</text>
</comment>
<dbReference type="RefSeq" id="WP_267621297.1">
    <property type="nucleotide sequence ID" value="NZ_JAODIW010000006.1"/>
</dbReference>
<protein>
    <recommendedName>
        <fullName evidence="4">S26 family signal peptidase</fullName>
    </recommendedName>
</protein>
<dbReference type="Proteomes" id="UP001595921">
    <property type="component" value="Unassembled WGS sequence"/>
</dbReference>
<name>A0ABD5PGX8_9EURY</name>
<feature type="transmembrane region" description="Helical" evidence="1">
    <location>
        <begin position="28"/>
        <end position="46"/>
    </location>
</feature>
<evidence type="ECO:0000313" key="2">
    <source>
        <dbReference type="EMBL" id="MFC4359779.1"/>
    </source>
</evidence>
<keyword evidence="1" id="KW-1133">Transmembrane helix</keyword>
<evidence type="ECO:0000313" key="3">
    <source>
        <dbReference type="Proteomes" id="UP001595921"/>
    </source>
</evidence>
<gene>
    <name evidence="2" type="ORF">ACFO0N_17680</name>
</gene>
<evidence type="ECO:0000256" key="1">
    <source>
        <dbReference type="SAM" id="Phobius"/>
    </source>
</evidence>
<feature type="transmembrane region" description="Helical" evidence="1">
    <location>
        <begin position="67"/>
        <end position="86"/>
    </location>
</feature>
<dbReference type="AlphaFoldDB" id="A0ABD5PGX8"/>
<keyword evidence="3" id="KW-1185">Reference proteome</keyword>
<organism evidence="2 3">
    <name type="scientific">Halobium salinum</name>
    <dbReference type="NCBI Taxonomy" id="1364940"/>
    <lineage>
        <taxon>Archaea</taxon>
        <taxon>Methanobacteriati</taxon>
        <taxon>Methanobacteriota</taxon>
        <taxon>Stenosarchaea group</taxon>
        <taxon>Halobacteria</taxon>
        <taxon>Halobacteriales</taxon>
        <taxon>Haloferacaceae</taxon>
        <taxon>Halobium</taxon>
    </lineage>
</organism>
<sequence>MALSDTVTTVQQTIATTLGTRSLLGTNGLAYLFFSATALFYAHGWWTGDKRRTTRSRKRETNLDARYVAAGFALLLVAGATAAMVVPAGTHEYGVVSAEFESEQPTVIPVGQSNDVEYPLVNSGVLPVVSYVEPASDGVEVAESRRVLPAGGQAAATVTLHAAEQTGYYRRYVVEHRYLALLPVGVIDALYEMHPWAPIVAIDVLLGVPFYLLGVALLGTGRIRDRSRDGPSLLGRLGRRFR</sequence>
<proteinExistence type="predicted"/>
<feature type="transmembrane region" description="Helical" evidence="1">
    <location>
        <begin position="196"/>
        <end position="218"/>
    </location>
</feature>
<keyword evidence="1" id="KW-0472">Membrane</keyword>
<dbReference type="EMBL" id="JBHSDS010000008">
    <property type="protein sequence ID" value="MFC4359779.1"/>
    <property type="molecule type" value="Genomic_DNA"/>
</dbReference>
<reference evidence="2 3" key="1">
    <citation type="journal article" date="2019" name="Int. J. Syst. Evol. Microbiol.">
        <title>The Global Catalogue of Microorganisms (GCM) 10K type strain sequencing project: providing services to taxonomists for standard genome sequencing and annotation.</title>
        <authorList>
            <consortium name="The Broad Institute Genomics Platform"/>
            <consortium name="The Broad Institute Genome Sequencing Center for Infectious Disease"/>
            <person name="Wu L."/>
            <person name="Ma J."/>
        </authorList>
    </citation>
    <scope>NUCLEOTIDE SEQUENCE [LARGE SCALE GENOMIC DNA]</scope>
    <source>
        <strain evidence="2 3">CGMCC 1.12553</strain>
    </source>
</reference>
<keyword evidence="1" id="KW-0812">Transmembrane</keyword>
<evidence type="ECO:0008006" key="4">
    <source>
        <dbReference type="Google" id="ProtNLM"/>
    </source>
</evidence>
<accession>A0ABD5PGX8</accession>